<organism evidence="1 2">
    <name type="scientific">Symbiodinium necroappetens</name>
    <dbReference type="NCBI Taxonomy" id="1628268"/>
    <lineage>
        <taxon>Eukaryota</taxon>
        <taxon>Sar</taxon>
        <taxon>Alveolata</taxon>
        <taxon>Dinophyceae</taxon>
        <taxon>Suessiales</taxon>
        <taxon>Symbiodiniaceae</taxon>
        <taxon>Symbiodinium</taxon>
    </lineage>
</organism>
<reference evidence="1" key="1">
    <citation type="submission" date="2021-02" db="EMBL/GenBank/DDBJ databases">
        <authorList>
            <person name="Dougan E. K."/>
            <person name="Rhodes N."/>
            <person name="Thang M."/>
            <person name="Chan C."/>
        </authorList>
    </citation>
    <scope>NUCLEOTIDE SEQUENCE</scope>
</reference>
<dbReference type="AlphaFoldDB" id="A0A812ZXG5"/>
<evidence type="ECO:0000313" key="2">
    <source>
        <dbReference type="Proteomes" id="UP000601435"/>
    </source>
</evidence>
<protein>
    <submittedName>
        <fullName evidence="1">Uncharacterized protein</fullName>
    </submittedName>
</protein>
<dbReference type="EMBL" id="CAJNJA010051820">
    <property type="protein sequence ID" value="CAE7844901.1"/>
    <property type="molecule type" value="Genomic_DNA"/>
</dbReference>
<name>A0A812ZXG5_9DINO</name>
<dbReference type="Proteomes" id="UP000601435">
    <property type="component" value="Unassembled WGS sequence"/>
</dbReference>
<accession>A0A812ZXG5</accession>
<keyword evidence="2" id="KW-1185">Reference proteome</keyword>
<comment type="caution">
    <text evidence="1">The sequence shown here is derived from an EMBL/GenBank/DDBJ whole genome shotgun (WGS) entry which is preliminary data.</text>
</comment>
<gene>
    <name evidence="1" type="ORF">SNEC2469_LOCUS25917</name>
</gene>
<dbReference type="OrthoDB" id="407954at2759"/>
<evidence type="ECO:0000313" key="1">
    <source>
        <dbReference type="EMBL" id="CAE7844901.1"/>
    </source>
</evidence>
<sequence>MGNVNVKLTVAGDVLRNVLTGHYEKGVATSPERTAQRRKNCLDAIHQVLHTVVGPGDLLSSDLRHDVAAEAYAAWGSCQGCFKAKAAMEPPPGANFAEYNREIDHDFTTQSPFRDLVHGLVNRQNKLSEEFFQAMLQRLKDVTDEVQEEDVQAMAVELTTVVALCVGVRAFCSAYGVKAPALPQKMEPCKPGRFQHVSDYSNGQLQIEKSMGWGPYLPSQQLRPEALERFGLERSELSFGDNPRIPTSKASAAPLTYWEFLKFRDVMYVPTADVTRFMKVPGLDRTLNRGQLEVAAAEYTTAKACNF</sequence>
<proteinExistence type="predicted"/>